<evidence type="ECO:0000313" key="3">
    <source>
        <dbReference type="EnsemblFungi" id="PTTG_28077-t43_1-p1"/>
    </source>
</evidence>
<feature type="compositionally biased region" description="Low complexity" evidence="1">
    <location>
        <begin position="185"/>
        <end position="209"/>
    </location>
</feature>
<sequence length="1538" mass="160005">MPLHTHSHSTNSRQLKPYHRNSLNHNHNNTHSLNHQLHQVELGIVSGSPLNPTSSTSQQQPPQAQAQAHDSLHQTKSKAGLLTKCVDWLFRNPNSKKQAPENHALPQPQQPPAKKQTLPSAASSTLITSRQTIHQPSLFANNSTNYNSLPSHNHNSNNYRQRPTQTQTQTQTSNDWFRSQSPFVSNHPSLQTSSSSSSLLSLNNTHNGSPHITISKSERRRPNTSHATLNIPLSTNSSLSNRVFAQHQTIHGHQSRIRSLSPLRQTNAYRNTLSPSAQLAQSSTFSSLGRRPSPNRILNSTFLDNIPNSPRTSNGAMLSQKREHDQMSISPVRENSPPERSSVFGDAGSQSSKRQMFWDPNLGFVTKEQREKMMREAELKLREKEGRPLPTNEAEKILEILESGRNPHSLWGTKRYTANLPSIPVPTPSTASSQRTSMLKHLNRPSAPGTSLTAIYEEQALQSNHGTIIAPFNKKLEAERIKRLEEKKGQLRAELKKRKLFEENLHQRNRQSGEEDHQELNGSAPIDLPATDRAERKSSRRAQRSASAESAAEPARERVKSSRKIGKLTSSSSKAKVNQGRKSRSQSVNEEETNESTTAPPGRVTRSGRLLSNNAHDQSSKSSNSTRISKSLKNLKSPSPIQEEPEDHHQEPDSDNQSTQRDQPQVDQNSSCLHPTVRSASVSLQVPLSSMVKSTSSSSLRPGRTFSSRRHIKAKVFSAREEDLPPLNDGEDEEVDEESEKLKKIKLPSTFLSSFKLEKFNPPPPPPPVQVDVQPEKPDQPKQNPDSAEGSSLFKKSGTDFPKTSLFGAPPTAAPAPADPVPAAASTTSAPSISSQQPSFLSAPKESGEPVQQQNNKPSPFFSLAKDASTPVAPAPDKPVSSQQPPASSSGHSFSRISSDAPPPNFFGSVASQPTAAPDSSASKTAEQPAKPSPFSFQPSTTSTTTASTSNLFKPASESNSVAHTSLFGAQPTQNNESLTKPSESKSQPSLFSFGTQPSTQPTCSNDSVEAAPAPAPAPASSSVPTFSFGAPSSQAGSGFGAQAPVSAATSAPSQIAPAPASTPTFSFGAQPTTTTTSAQPANSQPPASNGMFDMMDSSSSTTAPSIFGNSAAAPSNPMPISTGFSFGSNLNTNNAVSAATKPAELNFGGTSSSTTPSFTFGASTNTSSGTTGPTQQPSAGGSLFGAPAPAPTSSSSSPFTFGAPSTTGTASASASPFVFGAANPSTPSPIPPTPGGSTFGLSSSNLATPTNNSSTNIFNFGAANATQQPAIANGNSTAGTSVFGAPSAASSSSAANNGAGGMFGMMSNNNNNAMNPGSGATTPSFSFGATTSGFGKPPSAASADVTAPGGLFGAGGGFGKPSPAAPIFGASVPANGAGGMDGKGSTTGMFGQPGSTGFGAPSTGAMDMNNGGQTMSIFGAPSTGQQPSSSAAASIFGAPSASAPSFSFSSQPSSTPAPPSTPFGAAPSSSAPTPGAGAPGGPTPGGFVFNMGSSTAKPSAPGATPGAGMGSAAGGALDGTPVRVTRKLPSSTRKPRR</sequence>
<feature type="compositionally biased region" description="Low complexity" evidence="1">
    <location>
        <begin position="145"/>
        <end position="172"/>
    </location>
</feature>
<dbReference type="OrthoDB" id="185618at2759"/>
<dbReference type="EMBL" id="ADAS02000086">
    <property type="protein sequence ID" value="OAV91134.1"/>
    <property type="molecule type" value="Genomic_DNA"/>
</dbReference>
<feature type="compositionally biased region" description="Polar residues" evidence="1">
    <location>
        <begin position="971"/>
        <end position="1008"/>
    </location>
</feature>
<feature type="compositionally biased region" description="Polar residues" evidence="1">
    <location>
        <begin position="1411"/>
        <end position="1427"/>
    </location>
</feature>
<feature type="compositionally biased region" description="Low complexity" evidence="1">
    <location>
        <begin position="1493"/>
        <end position="1505"/>
    </location>
</feature>
<protein>
    <submittedName>
        <fullName evidence="2 3">Uncharacterized protein</fullName>
    </submittedName>
</protein>
<feature type="region of interest" description="Disordered" evidence="1">
    <location>
        <begin position="1148"/>
        <end position="1208"/>
    </location>
</feature>
<reference evidence="2" key="2">
    <citation type="submission" date="2016-05" db="EMBL/GenBank/DDBJ databases">
        <title>Comparative analysis highlights variable genome content of wheat rusts and divergence of the mating loci.</title>
        <authorList>
            <person name="Cuomo C.A."/>
            <person name="Bakkeren G."/>
            <person name="Szabo L."/>
            <person name="Khalil H."/>
            <person name="Joly D."/>
            <person name="Goldberg J."/>
            <person name="Young S."/>
            <person name="Zeng Q."/>
            <person name="Fellers J."/>
        </authorList>
    </citation>
    <scope>NUCLEOTIDE SEQUENCE [LARGE SCALE GENOMIC DNA]</scope>
    <source>
        <strain evidence="2">1-1 BBBD Race 1</strain>
    </source>
</reference>
<feature type="compositionally biased region" description="Low complexity" evidence="1">
    <location>
        <begin position="933"/>
        <end position="950"/>
    </location>
</feature>
<dbReference type="Proteomes" id="UP000005240">
    <property type="component" value="Unassembled WGS sequence"/>
</dbReference>
<reference evidence="3 4" key="3">
    <citation type="journal article" date="2017" name="G3 (Bethesda)">
        <title>Comparative analysis highlights variable genome content of wheat rusts and divergence of the mating loci.</title>
        <authorList>
            <person name="Cuomo C.A."/>
            <person name="Bakkeren G."/>
            <person name="Khalil H.B."/>
            <person name="Panwar V."/>
            <person name="Joly D."/>
            <person name="Linning R."/>
            <person name="Sakthikumar S."/>
            <person name="Song X."/>
            <person name="Adiconis X."/>
            <person name="Fan L."/>
            <person name="Goldberg J.M."/>
            <person name="Levin J.Z."/>
            <person name="Young S."/>
            <person name="Zeng Q."/>
            <person name="Anikster Y."/>
            <person name="Bruce M."/>
            <person name="Wang M."/>
            <person name="Yin C."/>
            <person name="McCallum B."/>
            <person name="Szabo L.J."/>
            <person name="Hulbert S."/>
            <person name="Chen X."/>
            <person name="Fellers J.P."/>
        </authorList>
    </citation>
    <scope>NUCLEOTIDE SEQUENCE</scope>
    <source>
        <strain evidence="4">Isolate 1-1 / race 1 (BBBD)</strain>
        <strain evidence="3">isolate 1-1 / race 1 (BBBD)</strain>
    </source>
</reference>
<feature type="compositionally biased region" description="Low complexity" evidence="1">
    <location>
        <begin position="1428"/>
        <end position="1455"/>
    </location>
</feature>
<feature type="compositionally biased region" description="Polar residues" evidence="1">
    <location>
        <begin position="655"/>
        <end position="688"/>
    </location>
</feature>
<evidence type="ECO:0000256" key="1">
    <source>
        <dbReference type="SAM" id="MobiDB-lite"/>
    </source>
</evidence>
<gene>
    <name evidence="2" type="ORF">PTTG_28077</name>
</gene>
<feature type="region of interest" description="Disordered" evidence="1">
    <location>
        <begin position="274"/>
        <end position="353"/>
    </location>
</feature>
<feature type="compositionally biased region" description="Low complexity" evidence="1">
    <location>
        <begin position="881"/>
        <end position="899"/>
    </location>
</feature>
<feature type="compositionally biased region" description="Polar residues" evidence="1">
    <location>
        <begin position="296"/>
        <end position="317"/>
    </location>
</feature>
<feature type="compositionally biased region" description="Basic and acidic residues" evidence="1">
    <location>
        <begin position="502"/>
        <end position="519"/>
    </location>
</feature>
<feature type="compositionally biased region" description="Gly residues" evidence="1">
    <location>
        <begin position="1506"/>
        <end position="1518"/>
    </location>
</feature>
<reference evidence="3" key="4">
    <citation type="submission" date="2025-05" db="UniProtKB">
        <authorList>
            <consortium name="EnsemblFungi"/>
        </authorList>
    </citation>
    <scope>IDENTIFICATION</scope>
    <source>
        <strain evidence="3">isolate 1-1 / race 1 (BBBD)</strain>
    </source>
</reference>
<proteinExistence type="predicted"/>
<feature type="compositionally biased region" description="Low complexity" evidence="1">
    <location>
        <begin position="20"/>
        <end position="30"/>
    </location>
</feature>
<feature type="compositionally biased region" description="Low complexity" evidence="1">
    <location>
        <begin position="52"/>
        <end position="68"/>
    </location>
</feature>
<feature type="compositionally biased region" description="Low complexity" evidence="1">
    <location>
        <begin position="821"/>
        <end position="839"/>
    </location>
</feature>
<evidence type="ECO:0000313" key="4">
    <source>
        <dbReference type="Proteomes" id="UP000005240"/>
    </source>
</evidence>
<accession>A0A180GEY1</accession>
<feature type="region of interest" description="Disordered" evidence="1">
    <location>
        <begin position="1"/>
        <end position="30"/>
    </location>
</feature>
<feature type="compositionally biased region" description="Polar residues" evidence="1">
    <location>
        <begin position="1529"/>
        <end position="1538"/>
    </location>
</feature>
<feature type="compositionally biased region" description="Low complexity" evidence="1">
    <location>
        <begin position="1094"/>
        <end position="1103"/>
    </location>
</feature>
<feature type="compositionally biased region" description="Low complexity" evidence="1">
    <location>
        <begin position="1463"/>
        <end position="1477"/>
    </location>
</feature>
<organism evidence="2">
    <name type="scientific">Puccinia triticina (isolate 1-1 / race 1 (BBBD))</name>
    <name type="common">Brown leaf rust fungus</name>
    <dbReference type="NCBI Taxonomy" id="630390"/>
    <lineage>
        <taxon>Eukaryota</taxon>
        <taxon>Fungi</taxon>
        <taxon>Dikarya</taxon>
        <taxon>Basidiomycota</taxon>
        <taxon>Pucciniomycotina</taxon>
        <taxon>Pucciniomycetes</taxon>
        <taxon>Pucciniales</taxon>
        <taxon>Pucciniaceae</taxon>
        <taxon>Puccinia</taxon>
    </lineage>
</organism>
<feature type="compositionally biased region" description="Polar residues" evidence="1">
    <location>
        <begin position="173"/>
        <end position="184"/>
    </location>
</feature>
<keyword evidence="4" id="KW-1185">Reference proteome</keyword>
<feature type="region of interest" description="Disordered" evidence="1">
    <location>
        <begin position="93"/>
        <end position="224"/>
    </location>
</feature>
<feature type="region of interest" description="Disordered" evidence="1">
    <location>
        <begin position="502"/>
        <end position="1111"/>
    </location>
</feature>
<feature type="compositionally biased region" description="Polar residues" evidence="1">
    <location>
        <begin position="910"/>
        <end position="926"/>
    </location>
</feature>
<feature type="compositionally biased region" description="Low complexity" evidence="1">
    <location>
        <begin position="620"/>
        <end position="640"/>
    </location>
</feature>
<dbReference type="VEuPathDB" id="FungiDB:PTTG_28077"/>
<feature type="compositionally biased region" description="Low complexity" evidence="1">
    <location>
        <begin position="689"/>
        <end position="699"/>
    </location>
</feature>
<feature type="compositionally biased region" description="Low complexity" evidence="1">
    <location>
        <begin position="544"/>
        <end position="553"/>
    </location>
</feature>
<dbReference type="STRING" id="630390.A0A180GEY1"/>
<feature type="compositionally biased region" description="Low complexity" evidence="1">
    <location>
        <begin position="1047"/>
        <end position="1081"/>
    </location>
</feature>
<dbReference type="EnsemblFungi" id="PTTG_28077-t43_1">
    <property type="protein sequence ID" value="PTTG_28077-t43_1-p1"/>
    <property type="gene ID" value="PTTG_28077"/>
</dbReference>
<feature type="compositionally biased region" description="Polar residues" evidence="1">
    <location>
        <begin position="120"/>
        <end position="144"/>
    </location>
</feature>
<feature type="region of interest" description="Disordered" evidence="1">
    <location>
        <begin position="45"/>
        <end position="75"/>
    </location>
</feature>
<feature type="compositionally biased region" description="Low complexity" evidence="1">
    <location>
        <begin position="104"/>
        <end position="119"/>
    </location>
</feature>
<feature type="region of interest" description="Disordered" evidence="1">
    <location>
        <begin position="1403"/>
        <end position="1538"/>
    </location>
</feature>
<evidence type="ECO:0000313" key="2">
    <source>
        <dbReference type="EMBL" id="OAV91134.1"/>
    </source>
</evidence>
<reference evidence="2" key="1">
    <citation type="submission" date="2009-11" db="EMBL/GenBank/DDBJ databases">
        <authorList>
            <consortium name="The Broad Institute Genome Sequencing Platform"/>
            <person name="Ward D."/>
            <person name="Feldgarden M."/>
            <person name="Earl A."/>
            <person name="Young S.K."/>
            <person name="Zeng Q."/>
            <person name="Koehrsen M."/>
            <person name="Alvarado L."/>
            <person name="Berlin A."/>
            <person name="Bochicchio J."/>
            <person name="Borenstein D."/>
            <person name="Chapman S.B."/>
            <person name="Chen Z."/>
            <person name="Engels R."/>
            <person name="Freedman E."/>
            <person name="Gellesch M."/>
            <person name="Goldberg J."/>
            <person name="Griggs A."/>
            <person name="Gujja S."/>
            <person name="Heilman E."/>
            <person name="Heiman D."/>
            <person name="Hepburn T."/>
            <person name="Howarth C."/>
            <person name="Jen D."/>
            <person name="Larson L."/>
            <person name="Lewis B."/>
            <person name="Mehta T."/>
            <person name="Park D."/>
            <person name="Pearson M."/>
            <person name="Roberts A."/>
            <person name="Saif S."/>
            <person name="Shea T."/>
            <person name="Shenoy N."/>
            <person name="Sisk P."/>
            <person name="Stolte C."/>
            <person name="Sykes S."/>
            <person name="Thomson T."/>
            <person name="Walk T."/>
            <person name="White J."/>
            <person name="Yandava C."/>
            <person name="Izard J."/>
            <person name="Baranova O.V."/>
            <person name="Blanton J.M."/>
            <person name="Tanner A.C."/>
            <person name="Dewhirst F.E."/>
            <person name="Haas B."/>
            <person name="Nusbaum C."/>
            <person name="Birren B."/>
        </authorList>
    </citation>
    <scope>NUCLEOTIDE SEQUENCE [LARGE SCALE GENOMIC DNA]</scope>
    <source>
        <strain evidence="2">1-1 BBBD Race 1</strain>
    </source>
</reference>
<feature type="compositionally biased region" description="Acidic residues" evidence="1">
    <location>
        <begin position="729"/>
        <end position="739"/>
    </location>
</feature>
<name>A0A180GEY1_PUCT1</name>
<feature type="compositionally biased region" description="Polar residues" evidence="1">
    <location>
        <begin position="274"/>
        <end position="287"/>
    </location>
</feature>